<dbReference type="PANTHER" id="PTHR47926">
    <property type="entry name" value="PENTATRICOPEPTIDE REPEAT-CONTAINING PROTEIN"/>
    <property type="match status" value="1"/>
</dbReference>
<dbReference type="Pfam" id="PF13041">
    <property type="entry name" value="PPR_2"/>
    <property type="match status" value="2"/>
</dbReference>
<feature type="repeat" description="PPR" evidence="2">
    <location>
        <begin position="22"/>
        <end position="56"/>
    </location>
</feature>
<dbReference type="InterPro" id="IPR046848">
    <property type="entry name" value="E_motif"/>
</dbReference>
<evidence type="ECO:0008006" key="4">
    <source>
        <dbReference type="Google" id="ProtNLM"/>
    </source>
</evidence>
<gene>
    <name evidence="3" type="ORF">NYM_LOCUS27865</name>
</gene>
<dbReference type="GO" id="GO:0003723">
    <property type="term" value="F:RNA binding"/>
    <property type="evidence" value="ECO:0007669"/>
    <property type="project" value="InterPro"/>
</dbReference>
<accession>A0A5K1H2W3</accession>
<sequence>MYNKCKCVAVASKLFDGMLGKDVVSWNSMIAGYAQNGCEKEALLLFHRMLRHAAVVPTRATLLNVLRACADLRLWQEGERLVKYCRDKAGLEMDVSLGTALISMYTKCRKMNAALKLFSRMPDRDVITWNTMVKAYVDLEQYNELSNFLLNMQCHGILPDEVTMLIILPMLASTASLRKGNEAHTCVIRRGLNRDRAVANALIDMYAKCGKISYSRAVFERILDKDVVSWTAIISGYAIHGDCNEALSLFALMQQSDATPNDYTFTAVLTACNHAGLVEMGREIFRSMSEVYGIKPSVRHCACMADLFCRIGLLAEAYQMAQAMPTDSAKVWGSILSACRIYCNPGLAEKVATHLFKLEPRNAANYVLLASIYVSAGRRKDANRILRLLKENDLPKDSGASWIV</sequence>
<dbReference type="AlphaFoldDB" id="A0A5K1H2W3"/>
<feature type="repeat" description="PPR" evidence="2">
    <location>
        <begin position="226"/>
        <end position="260"/>
    </location>
</feature>
<reference evidence="3" key="1">
    <citation type="submission" date="2019-09" db="EMBL/GenBank/DDBJ databases">
        <authorList>
            <person name="Zhang L."/>
        </authorList>
    </citation>
    <scope>NUCLEOTIDE SEQUENCE</scope>
</reference>
<organism evidence="3">
    <name type="scientific">Nymphaea colorata</name>
    <name type="common">pocket water lily</name>
    <dbReference type="NCBI Taxonomy" id="210225"/>
    <lineage>
        <taxon>Eukaryota</taxon>
        <taxon>Viridiplantae</taxon>
        <taxon>Streptophyta</taxon>
        <taxon>Embryophyta</taxon>
        <taxon>Tracheophyta</taxon>
        <taxon>Spermatophyta</taxon>
        <taxon>Magnoliopsida</taxon>
        <taxon>Nymphaeales</taxon>
        <taxon>Nymphaeaceae</taxon>
        <taxon>Nymphaea</taxon>
    </lineage>
</organism>
<dbReference type="Gramene" id="NC9G0271950.1">
    <property type="protein sequence ID" value="NC9G0271950.1:cds"/>
    <property type="gene ID" value="NC9G0271950"/>
</dbReference>
<keyword evidence="1" id="KW-0677">Repeat</keyword>
<dbReference type="EMBL" id="LR721787">
    <property type="protein sequence ID" value="VVW79543.1"/>
    <property type="molecule type" value="Genomic_DNA"/>
</dbReference>
<evidence type="ECO:0000256" key="1">
    <source>
        <dbReference type="ARBA" id="ARBA00022737"/>
    </source>
</evidence>
<dbReference type="Pfam" id="PF01535">
    <property type="entry name" value="PPR"/>
    <property type="match status" value="1"/>
</dbReference>
<dbReference type="InterPro" id="IPR046960">
    <property type="entry name" value="PPR_At4g14850-like_plant"/>
</dbReference>
<proteinExistence type="predicted"/>
<dbReference type="InterPro" id="IPR011990">
    <property type="entry name" value="TPR-like_helical_dom_sf"/>
</dbReference>
<dbReference type="FunFam" id="1.25.40.10:FF:000090">
    <property type="entry name" value="Pentatricopeptide repeat-containing protein, chloroplastic"/>
    <property type="match status" value="1"/>
</dbReference>
<evidence type="ECO:0000313" key="3">
    <source>
        <dbReference type="EMBL" id="VVW79543.1"/>
    </source>
</evidence>
<dbReference type="Pfam" id="PF20431">
    <property type="entry name" value="E_motif"/>
    <property type="match status" value="1"/>
</dbReference>
<dbReference type="InterPro" id="IPR002885">
    <property type="entry name" value="PPR_rpt"/>
</dbReference>
<dbReference type="NCBIfam" id="TIGR00756">
    <property type="entry name" value="PPR"/>
    <property type="match status" value="4"/>
</dbReference>
<dbReference type="GO" id="GO:0009451">
    <property type="term" value="P:RNA modification"/>
    <property type="evidence" value="ECO:0007669"/>
    <property type="project" value="InterPro"/>
</dbReference>
<feature type="repeat" description="PPR" evidence="2">
    <location>
        <begin position="125"/>
        <end position="159"/>
    </location>
</feature>
<evidence type="ECO:0000256" key="2">
    <source>
        <dbReference type="PROSITE-ProRule" id="PRU00708"/>
    </source>
</evidence>
<protein>
    <recommendedName>
        <fullName evidence="4">Pentacotripeptide-repeat region of PRORP domain-containing protein</fullName>
    </recommendedName>
</protein>
<dbReference type="PANTHER" id="PTHR47926:SF462">
    <property type="entry name" value="PENTATRICOPEPTIDE REPEAT-CONTAINING PROTEIN"/>
    <property type="match status" value="1"/>
</dbReference>
<name>A0A5K1H2W3_9MAGN</name>
<dbReference type="PROSITE" id="PS51375">
    <property type="entry name" value="PPR"/>
    <property type="match status" value="3"/>
</dbReference>
<dbReference type="Gene3D" id="1.25.40.10">
    <property type="entry name" value="Tetratricopeptide repeat domain"/>
    <property type="match status" value="4"/>
</dbReference>